<accession>B1X3N8</accession>
<dbReference type="HAMAP" id="MF_00100_B">
    <property type="entry name" value="IF_2_B"/>
    <property type="match status" value="1"/>
</dbReference>
<geneLocation type="organellar chromatophore" evidence="10"/>
<dbReference type="InterPro" id="IPR027417">
    <property type="entry name" value="P-loop_NTPase"/>
</dbReference>
<protein>
    <recommendedName>
        <fullName evidence="7">Translation initiation factor IF-2, chloroplastic</fullName>
    </recommendedName>
</protein>
<keyword evidence="10" id="KW-0934">Plastid</keyword>
<feature type="domain" description="Tr-type G" evidence="9">
    <location>
        <begin position="766"/>
        <end position="938"/>
    </location>
</feature>
<dbReference type="NCBIfam" id="TIGR00231">
    <property type="entry name" value="small_GTP"/>
    <property type="match status" value="1"/>
</dbReference>
<proteinExistence type="inferred from homology"/>
<dbReference type="SUPFAM" id="SSF52156">
    <property type="entry name" value="Initiation factor IF2/eIF5b, domain 3"/>
    <property type="match status" value="1"/>
</dbReference>
<dbReference type="AlphaFoldDB" id="B1X3N8"/>
<dbReference type="FunFam" id="2.40.30.10:FF:000007">
    <property type="entry name" value="Translation initiation factor IF-2"/>
    <property type="match status" value="1"/>
</dbReference>
<evidence type="ECO:0000256" key="6">
    <source>
        <dbReference type="ARBA" id="ARBA00025162"/>
    </source>
</evidence>
<feature type="compositionally biased region" description="Basic and acidic residues" evidence="8">
    <location>
        <begin position="575"/>
        <end position="589"/>
    </location>
</feature>
<dbReference type="NCBIfam" id="TIGR00487">
    <property type="entry name" value="IF-2"/>
    <property type="match status" value="1"/>
</dbReference>
<dbReference type="Gene3D" id="1.10.10.2480">
    <property type="match status" value="1"/>
</dbReference>
<dbReference type="Gene3D" id="2.40.30.10">
    <property type="entry name" value="Translation factors"/>
    <property type="match status" value="2"/>
</dbReference>
<dbReference type="InterPro" id="IPR009000">
    <property type="entry name" value="Transl_B-barrel_sf"/>
</dbReference>
<feature type="compositionally biased region" description="Basic residues" evidence="8">
    <location>
        <begin position="592"/>
        <end position="601"/>
    </location>
</feature>
<dbReference type="GO" id="GO:0005525">
    <property type="term" value="F:GTP binding"/>
    <property type="evidence" value="ECO:0007669"/>
    <property type="project" value="UniProtKB-KW"/>
</dbReference>
<feature type="region of interest" description="Disordered" evidence="8">
    <location>
        <begin position="159"/>
        <end position="215"/>
    </location>
</feature>
<feature type="region of interest" description="Disordered" evidence="8">
    <location>
        <begin position="414"/>
        <end position="440"/>
    </location>
</feature>
<dbReference type="FunFam" id="2.40.30.10:FF:000008">
    <property type="entry name" value="Translation initiation factor IF-2"/>
    <property type="match status" value="1"/>
</dbReference>
<dbReference type="InterPro" id="IPR053905">
    <property type="entry name" value="EF-G-like_DII"/>
</dbReference>
<dbReference type="Pfam" id="PF11987">
    <property type="entry name" value="IF-2"/>
    <property type="match status" value="1"/>
</dbReference>
<dbReference type="SUPFAM" id="SSF50447">
    <property type="entry name" value="Translation proteins"/>
    <property type="match status" value="2"/>
</dbReference>
<dbReference type="PANTHER" id="PTHR43381:SF5">
    <property type="entry name" value="TR-TYPE G DOMAIN-CONTAINING PROTEIN"/>
    <property type="match status" value="1"/>
</dbReference>
<dbReference type="Pfam" id="PF22042">
    <property type="entry name" value="EF-G_D2"/>
    <property type="match status" value="1"/>
</dbReference>
<reference evidence="10" key="2">
    <citation type="journal article" date="2008" name="Curr. Biol.">
        <title>Chromatophore genome sequence of Paulinella sheds light on acquisition of photosynthesis by eukaryotes.</title>
        <authorList>
            <person name="Nowack E.C.M."/>
            <person name="Melkonian M."/>
            <person name="Gloeckner G."/>
        </authorList>
    </citation>
    <scope>NUCLEOTIDE SEQUENCE [LARGE SCALE GENOMIC DNA]</scope>
</reference>
<keyword evidence="4" id="KW-0648">Protein biosynthesis</keyword>
<dbReference type="InterPro" id="IPR000795">
    <property type="entry name" value="T_Tr_GTP-bd_dom"/>
</dbReference>
<dbReference type="FunFam" id="3.40.50.300:FF:000019">
    <property type="entry name" value="Translation initiation factor IF-2"/>
    <property type="match status" value="1"/>
</dbReference>
<dbReference type="GeneID" id="6481425"/>
<reference evidence="10" key="1">
    <citation type="submission" date="2007-08" db="EMBL/GenBank/DDBJ databases">
        <authorList>
            <person name="Gloeckner G."/>
            <person name="Nowack E."/>
            <person name="Melkonian M."/>
        </authorList>
    </citation>
    <scope>NUCLEOTIDE SEQUENCE</scope>
</reference>
<keyword evidence="3" id="KW-0547">Nucleotide-binding</keyword>
<dbReference type="GO" id="GO:0005829">
    <property type="term" value="C:cytosol"/>
    <property type="evidence" value="ECO:0007669"/>
    <property type="project" value="TreeGrafter"/>
</dbReference>
<dbReference type="GO" id="GO:0003924">
    <property type="term" value="F:GTPase activity"/>
    <property type="evidence" value="ECO:0007669"/>
    <property type="project" value="InterPro"/>
</dbReference>
<evidence type="ECO:0000256" key="3">
    <source>
        <dbReference type="ARBA" id="ARBA00022741"/>
    </source>
</evidence>
<dbReference type="InterPro" id="IPR036925">
    <property type="entry name" value="TIF_IF2_dom3_sf"/>
</dbReference>
<evidence type="ECO:0000256" key="7">
    <source>
        <dbReference type="ARBA" id="ARBA00044105"/>
    </source>
</evidence>
<dbReference type="Gene3D" id="3.40.50.10050">
    <property type="entry name" value="Translation initiation factor IF- 2, domain 3"/>
    <property type="match status" value="1"/>
</dbReference>
<dbReference type="SUPFAM" id="SSF52540">
    <property type="entry name" value="P-loop containing nucleoside triphosphate hydrolases"/>
    <property type="match status" value="1"/>
</dbReference>
<dbReference type="Pfam" id="PF04760">
    <property type="entry name" value="IF2_N"/>
    <property type="match status" value="2"/>
</dbReference>
<dbReference type="InterPro" id="IPR006847">
    <property type="entry name" value="IF2_N"/>
</dbReference>
<dbReference type="PROSITE" id="PS01176">
    <property type="entry name" value="IF2"/>
    <property type="match status" value="1"/>
</dbReference>
<dbReference type="InterPro" id="IPR023115">
    <property type="entry name" value="TIF_IF2_dom3"/>
</dbReference>
<dbReference type="CDD" id="cd03702">
    <property type="entry name" value="IF2_mtIF2_II"/>
    <property type="match status" value="1"/>
</dbReference>
<gene>
    <name evidence="10" type="primary">infB</name>
    <name evidence="10" type="ordered locus">PCC_0105</name>
</gene>
<dbReference type="GO" id="GO:0003743">
    <property type="term" value="F:translation initiation factor activity"/>
    <property type="evidence" value="ECO:0007669"/>
    <property type="project" value="UniProtKB-KW"/>
</dbReference>
<evidence type="ECO:0000256" key="1">
    <source>
        <dbReference type="ARBA" id="ARBA00007733"/>
    </source>
</evidence>
<dbReference type="PROSITE" id="PS51722">
    <property type="entry name" value="G_TR_2"/>
    <property type="match status" value="1"/>
</dbReference>
<evidence type="ECO:0000313" key="10">
    <source>
        <dbReference type="EMBL" id="ACB42557.1"/>
    </source>
</evidence>
<dbReference type="Pfam" id="PF00009">
    <property type="entry name" value="GTP_EFTU"/>
    <property type="match status" value="1"/>
</dbReference>
<comment type="function">
    <text evidence="6">One of the essential components for the initiation of protein synthesis. Protects formylmethionyl-tRNA from spontaneous hydrolysis and promotes its binding to the 30S ribosomal subunits. Also involved in the hydrolysis of GTP during the formation of the 70S ribosomal complex.</text>
</comment>
<dbReference type="FunFam" id="3.40.50.10050:FF:000001">
    <property type="entry name" value="Translation initiation factor IF-2"/>
    <property type="match status" value="1"/>
</dbReference>
<dbReference type="CDD" id="cd01887">
    <property type="entry name" value="IF2_eIF5B"/>
    <property type="match status" value="1"/>
</dbReference>
<dbReference type="InterPro" id="IPR044145">
    <property type="entry name" value="IF2_II"/>
</dbReference>
<dbReference type="PRINTS" id="PR00315">
    <property type="entry name" value="ELONGATNFCT"/>
</dbReference>
<evidence type="ECO:0000256" key="2">
    <source>
        <dbReference type="ARBA" id="ARBA00022540"/>
    </source>
</evidence>
<evidence type="ECO:0000256" key="4">
    <source>
        <dbReference type="ARBA" id="ARBA00022917"/>
    </source>
</evidence>
<dbReference type="EMBL" id="CP000815">
    <property type="protein sequence ID" value="ACB42557.1"/>
    <property type="molecule type" value="Genomic_DNA"/>
</dbReference>
<dbReference type="InterPro" id="IPR015760">
    <property type="entry name" value="TIF_IF2"/>
</dbReference>
<dbReference type="InterPro" id="IPR000178">
    <property type="entry name" value="TF_IF2_bacterial-like"/>
</dbReference>
<dbReference type="CDD" id="cd03692">
    <property type="entry name" value="mtIF2_IVc"/>
    <property type="match status" value="1"/>
</dbReference>
<feature type="region of interest" description="Disordered" evidence="8">
    <location>
        <begin position="454"/>
        <end position="616"/>
    </location>
</feature>
<feature type="region of interest" description="Disordered" evidence="8">
    <location>
        <begin position="377"/>
        <end position="402"/>
    </location>
</feature>
<feature type="compositionally biased region" description="Polar residues" evidence="8">
    <location>
        <begin position="172"/>
        <end position="183"/>
    </location>
</feature>
<feature type="compositionally biased region" description="Pro residues" evidence="8">
    <location>
        <begin position="544"/>
        <end position="557"/>
    </location>
</feature>
<organism evidence="10">
    <name type="scientific">Paulinella chromatophora</name>
    <dbReference type="NCBI Taxonomy" id="39717"/>
    <lineage>
        <taxon>Eukaryota</taxon>
        <taxon>Sar</taxon>
        <taxon>Rhizaria</taxon>
        <taxon>Cercozoa</taxon>
        <taxon>Imbricatea</taxon>
        <taxon>Silicofilosea</taxon>
        <taxon>Euglyphida</taxon>
        <taxon>Paulinellidae</taxon>
        <taxon>Paulinella</taxon>
    </lineage>
</organism>
<comment type="similarity">
    <text evidence="1">Belongs to the TRAFAC class translation factor GTPase superfamily. Classic translation factor GTPase family. IF-2 subfamily.</text>
</comment>
<evidence type="ECO:0000256" key="8">
    <source>
        <dbReference type="SAM" id="MobiDB-lite"/>
    </source>
</evidence>
<evidence type="ECO:0000259" key="9">
    <source>
        <dbReference type="PROSITE" id="PS51722"/>
    </source>
</evidence>
<feature type="compositionally biased region" description="Basic and acidic residues" evidence="8">
    <location>
        <begin position="476"/>
        <end position="491"/>
    </location>
</feature>
<feature type="compositionally biased region" description="Polar residues" evidence="8">
    <location>
        <begin position="456"/>
        <end position="468"/>
    </location>
</feature>
<sequence length="1274" mass="137647">MTSTGKVRIYELSRDLGLENKDVLDAAEKLSIPAKSHSSSISEVEAAKIRDLVRNDQTNLSLERPATDSFNLTLPKHILATPIKPIVSTLGKVNTSLPITNKFLSKSASSAVRPMSIPLKPLTNKPNASVQQPSEPQIIKDNSVKTIKATAPVARPTLIPLKPLTNKPNLPVQQPNGPQINQDDSIKAVSSPLKPTAPVTRPTPIKPLTNKPNPPIQQLNGPQITQDDSIKAANSKSTAPVIRATPTTVKPILEKNTVSPRPGIFSKVEVIQKNPKKTISSPSKPTAPVLRPSSIKVLIDKPDLPDDVIDKQDVTQKSQIKSSVVKLTPPAFRPNTPNKPEIVQKAPVKLAAPVPRPVNTPIISNDQRSVQVCDDSLKSTGVTPSRRPVIPPPQRINPIGSKLNLTEGTKQQLVNRPQSHKSGAPNSKAGNNSPPISRPSLNIQQKSTLKHPDTANAVNANNRPTVNTLELVGKPIRRDSTSKRPPVEAPKRQSNAGQGMRKPMAPGELMQLQKPGSRSTAPPPRRADGSIAGVNSNSEIKAIPPGPRPTAMPPSAPRRPGFRNPAPGGGTRRPSRPDWDDSAKLEALRSKTPQKQRKKVHIIGDNDDPLTTQTGGYAGEQDAVVLQASLARPSKPKIQKQGGTAKPIVAMRKRKKETTRQRQRRRAMELRASREAKQARPDMLIVPEGNLTVQELADKLGTESSEIIKSLFFKGIIATVTQTLDLSTIETVSEEFGVPVLEDDVEEAAKKTVEMIEESDFKHLIRRPPVVTVMGHVDHGKTSLLDAIRKTRVAAGEAGGITQHIGAYQIEVTHSDQQRKITFLDTPGHEAFTAMRARGAKVTDVAVLVVAADDGVRPQTLEAISHARAAEVPIIVAINKIDKEGAQIDRVKQELSDQNLLAEEWGGNTVMVPVSAIRGENIDKLLEMILLVTEVEDLQANPDRMAKGTVIEAHLDKAKGPVATLLIQNGTLRAGDVVAAGPILGKVRAMMDHAGKRVKEAGPSCAVEALGFSEVPTAGDEFEVYLDEKAARAVVGERANEARATRLAQQMASRRVSLATMSGQASEGELKELNLILKADVQGSVEAILGALEQLPKDEVQVRVLLSAPGEITETDVDLAAASGAVIIGFNTSMASGAKRAADTNGVDVREYDVIYKLLEDIQMAMEGLLEPESVEETLGEAEVRAVFSIGKSAVAGCYVLSGKIQRNTKIRVRRGKQLIFEGDLNSLRRNKDDIKEVATGFECGIGCDRFANWEDGDRIEVYKMVTQRRTLNI</sequence>
<dbReference type="RefSeq" id="YP_002048767.1">
    <property type="nucleotide sequence ID" value="NC_011087.1"/>
</dbReference>
<dbReference type="PANTHER" id="PTHR43381">
    <property type="entry name" value="TRANSLATION INITIATION FACTOR IF-2-RELATED"/>
    <property type="match status" value="1"/>
</dbReference>
<feature type="compositionally biased region" description="Low complexity" evidence="8">
    <location>
        <begin position="159"/>
        <end position="171"/>
    </location>
</feature>
<dbReference type="Gene3D" id="3.40.50.300">
    <property type="entry name" value="P-loop containing nucleotide triphosphate hydrolases"/>
    <property type="match status" value="1"/>
</dbReference>
<evidence type="ECO:0000256" key="5">
    <source>
        <dbReference type="ARBA" id="ARBA00023134"/>
    </source>
</evidence>
<name>B1X3N8_PAUCH</name>
<keyword evidence="2 10" id="KW-0396">Initiation factor</keyword>
<keyword evidence="5" id="KW-0342">GTP-binding</keyword>
<dbReference type="InterPro" id="IPR005225">
    <property type="entry name" value="Small_GTP-bd"/>
</dbReference>